<dbReference type="InterPro" id="IPR029063">
    <property type="entry name" value="SAM-dependent_MTases_sf"/>
</dbReference>
<proteinExistence type="inferred from homology"/>
<dbReference type="InterPro" id="IPR002052">
    <property type="entry name" value="DNA_methylase_N6_adenine_CS"/>
</dbReference>
<dbReference type="GO" id="GO:0032259">
    <property type="term" value="P:methylation"/>
    <property type="evidence" value="ECO:0007669"/>
    <property type="project" value="UniProtKB-KW"/>
</dbReference>
<gene>
    <name evidence="8" type="ORF">WMG39_16125</name>
</gene>
<reference evidence="8 9" key="1">
    <citation type="journal article" date="2020" name="Harmful Algae">
        <title>Molecular and morphological characterization of a novel dihydroanatoxin-a producing Microcoleus species (cyanobacteria) from the Russian River, California, USA.</title>
        <authorList>
            <person name="Conklin K.Y."/>
            <person name="Stancheva R."/>
            <person name="Otten T.G."/>
            <person name="Fadness R."/>
            <person name="Boyer G.L."/>
            <person name="Read B."/>
            <person name="Zhang X."/>
            <person name="Sheath R.G."/>
        </authorList>
    </citation>
    <scope>NUCLEOTIDE SEQUENCE [LARGE SCALE GENOMIC DNA]</scope>
    <source>
        <strain evidence="8 9">PTRS2</strain>
    </source>
</reference>
<evidence type="ECO:0000256" key="2">
    <source>
        <dbReference type="ARBA" id="ARBA00011900"/>
    </source>
</evidence>
<dbReference type="InterPro" id="IPR050953">
    <property type="entry name" value="N4_N6_ade-DNA_methylase"/>
</dbReference>
<evidence type="ECO:0000313" key="8">
    <source>
        <dbReference type="EMBL" id="MEK0186364.1"/>
    </source>
</evidence>
<dbReference type="EC" id="2.1.1.72" evidence="2"/>
<organism evidence="8 9">
    <name type="scientific">Microcoleus anatoxicus PTRS2</name>
    <dbReference type="NCBI Taxonomy" id="2705321"/>
    <lineage>
        <taxon>Bacteria</taxon>
        <taxon>Bacillati</taxon>
        <taxon>Cyanobacteriota</taxon>
        <taxon>Cyanophyceae</taxon>
        <taxon>Oscillatoriophycideae</taxon>
        <taxon>Oscillatoriales</taxon>
        <taxon>Microcoleaceae</taxon>
        <taxon>Microcoleus</taxon>
        <taxon>Microcoleus anatoxicus</taxon>
    </lineage>
</organism>
<comment type="caution">
    <text evidence="8">The sequence shown here is derived from an EMBL/GenBank/DDBJ whole genome shotgun (WGS) entry which is preliminary data.</text>
</comment>
<keyword evidence="3 8" id="KW-0489">Methyltransferase</keyword>
<evidence type="ECO:0000256" key="6">
    <source>
        <dbReference type="ARBA" id="ARBA00047942"/>
    </source>
</evidence>
<comment type="similarity">
    <text evidence="1">Belongs to the N(4)/N(6)-methyltransferase family.</text>
</comment>
<name>A0ABU8YPM9_9CYAN</name>
<dbReference type="PRINTS" id="PR00507">
    <property type="entry name" value="N12N6MTFRASE"/>
</dbReference>
<dbReference type="PANTHER" id="PTHR33841:SF5">
    <property type="entry name" value="DNA METHYLASE (MODIFICATION METHYLASE) (METHYLTRANSFERASE)-RELATED"/>
    <property type="match status" value="1"/>
</dbReference>
<keyword evidence="5" id="KW-0949">S-adenosyl-L-methionine</keyword>
<evidence type="ECO:0000256" key="4">
    <source>
        <dbReference type="ARBA" id="ARBA00022679"/>
    </source>
</evidence>
<dbReference type="GO" id="GO:0008168">
    <property type="term" value="F:methyltransferase activity"/>
    <property type="evidence" value="ECO:0007669"/>
    <property type="project" value="UniProtKB-KW"/>
</dbReference>
<accession>A0ABU8YPM9</accession>
<dbReference type="EMBL" id="JBBLXS010000208">
    <property type="protein sequence ID" value="MEK0186364.1"/>
    <property type="molecule type" value="Genomic_DNA"/>
</dbReference>
<protein>
    <recommendedName>
        <fullName evidence="2">site-specific DNA-methyltransferase (adenine-specific)</fullName>
        <ecNumber evidence="2">2.1.1.72</ecNumber>
    </recommendedName>
</protein>
<keyword evidence="4" id="KW-0808">Transferase</keyword>
<dbReference type="InterPro" id="IPR011639">
    <property type="entry name" value="MethylTrfase_TaqI-like_dom"/>
</dbReference>
<comment type="catalytic activity">
    <reaction evidence="6">
        <text>a 2'-deoxyadenosine in DNA + S-adenosyl-L-methionine = an N(6)-methyl-2'-deoxyadenosine in DNA + S-adenosyl-L-homocysteine + H(+)</text>
        <dbReference type="Rhea" id="RHEA:15197"/>
        <dbReference type="Rhea" id="RHEA-COMP:12418"/>
        <dbReference type="Rhea" id="RHEA-COMP:12419"/>
        <dbReference type="ChEBI" id="CHEBI:15378"/>
        <dbReference type="ChEBI" id="CHEBI:57856"/>
        <dbReference type="ChEBI" id="CHEBI:59789"/>
        <dbReference type="ChEBI" id="CHEBI:90615"/>
        <dbReference type="ChEBI" id="CHEBI:90616"/>
        <dbReference type="EC" id="2.1.1.72"/>
    </reaction>
</comment>
<dbReference type="Proteomes" id="UP001384579">
    <property type="component" value="Unassembled WGS sequence"/>
</dbReference>
<sequence length="524" mass="59266">MIAPHFQTLALPCDRNTTASNLLERVDLLRPEATQKLQQSQRGEKGQFLTPSSVAVLMARMFEFNSPDISLLDAGAGIGSLLAAVVYELCQRSKKPRSLHITAYEIDIILIEYLKQTLEWCSIECQSAGISLSYEIRQLDFIQDAADMLQPNLFTQALKLEFTNAIINPPYAKINAKSQVRSLLRSIGVETSNLYAGFIVAAAHLLKPNGELVSITPRSFCNGLYFRDFRKVLLQMMALRQLHIFESRRLPFSDDAVLQETIIVRAIKQIEKPDTVLINSSTTGDDDLISSHSLRYDELVNPSDSEQFIRILPNSIDQKIVYKMAQFSFTLKELFLTVSTGKVVDFRVLSELRIEPDYGTVPLIYPAHFSAGYVEYPTLTKKHQALAVNDKTAPLLVPNEHYVLTKRFSSKEEKKRIVAVVWDADKINNYRVGFENHLNYFHKQGRGLDLILARGLAIYLNSNLVDGFFRLFSGHTQVNATDLRSLKYPSLEQLLLLGNQMGEIFPTQCEIDELVEKQLLNAIN</sequence>
<keyword evidence="9" id="KW-1185">Reference proteome</keyword>
<dbReference type="Pfam" id="PF07669">
    <property type="entry name" value="Eco57I"/>
    <property type="match status" value="1"/>
</dbReference>
<evidence type="ECO:0000259" key="7">
    <source>
        <dbReference type="Pfam" id="PF07669"/>
    </source>
</evidence>
<dbReference type="SUPFAM" id="SSF53335">
    <property type="entry name" value="S-adenosyl-L-methionine-dependent methyltransferases"/>
    <property type="match status" value="1"/>
</dbReference>
<evidence type="ECO:0000256" key="5">
    <source>
        <dbReference type="ARBA" id="ARBA00022691"/>
    </source>
</evidence>
<dbReference type="PROSITE" id="PS00092">
    <property type="entry name" value="N6_MTASE"/>
    <property type="match status" value="1"/>
</dbReference>
<evidence type="ECO:0000256" key="1">
    <source>
        <dbReference type="ARBA" id="ARBA00006594"/>
    </source>
</evidence>
<evidence type="ECO:0000256" key="3">
    <source>
        <dbReference type="ARBA" id="ARBA00022603"/>
    </source>
</evidence>
<dbReference type="PANTHER" id="PTHR33841">
    <property type="entry name" value="DNA METHYLTRANSFERASE YEEA-RELATED"/>
    <property type="match status" value="1"/>
</dbReference>
<dbReference type="Gene3D" id="3.40.50.150">
    <property type="entry name" value="Vaccinia Virus protein VP39"/>
    <property type="match status" value="1"/>
</dbReference>
<dbReference type="RefSeq" id="WP_340519145.1">
    <property type="nucleotide sequence ID" value="NZ_JBBLXS010000208.1"/>
</dbReference>
<evidence type="ECO:0000313" key="9">
    <source>
        <dbReference type="Proteomes" id="UP001384579"/>
    </source>
</evidence>
<feature type="domain" description="Type II methyltransferase M.TaqI-like" evidence="7">
    <location>
        <begin position="157"/>
        <end position="248"/>
    </location>
</feature>